<dbReference type="PROSITE" id="PS50109">
    <property type="entry name" value="HIS_KIN"/>
    <property type="match status" value="1"/>
</dbReference>
<dbReference type="Pfam" id="PF02518">
    <property type="entry name" value="HATPase_c"/>
    <property type="match status" value="1"/>
</dbReference>
<keyword evidence="9" id="KW-0472">Membrane</keyword>
<gene>
    <name evidence="11" type="ORF">J27TS8_36500</name>
</gene>
<sequence length="418" mass="47648">MQILFIAVATAIFGELRIVPFGWEFRFGLGSSMFFLLLLLMNNVPMLRTGVVTGMVVVLFRTLTGRSFIIEPSLFWEVLVTHVPAMFYYIAFAFGMSRIPKQFFQSRLFLLGIIVTFVDFYSNMVEIGFRKILIETTSLSLTEWMTFLLVACIRVFFVIGLYANIILKQLQAVHFEQQKRYEHTLSVGASLYSESFYMKKIMDEIENLTLSSYDHYRSLKKERLYAHSKHALSIAEGIHEIKKDAQRIRAGLLKLHNDTELNNEMLLSDIIDFVIRANQQYSKWLQKEIEFSCHLHVNYLTSHHLLLLTALNNLVANGVEAIEGSGSVRIRVSEQRKMTIFQIEDTGEGIKEGELPYIFVPGYTTKYDQRGVAATGIGLSHVNNIVEGFNGEITVNSIEGEGTSFVMKILTAKLKVGE</sequence>
<feature type="transmembrane region" description="Helical" evidence="9">
    <location>
        <begin position="144"/>
        <end position="167"/>
    </location>
</feature>
<keyword evidence="8" id="KW-0902">Two-component regulatory system</keyword>
<evidence type="ECO:0000313" key="12">
    <source>
        <dbReference type="Proteomes" id="UP000682111"/>
    </source>
</evidence>
<comment type="catalytic activity">
    <reaction evidence="1">
        <text>ATP + protein L-histidine = ADP + protein N-phospho-L-histidine.</text>
        <dbReference type="EC" id="2.7.13.3"/>
    </reaction>
</comment>
<evidence type="ECO:0000256" key="2">
    <source>
        <dbReference type="ARBA" id="ARBA00012438"/>
    </source>
</evidence>
<evidence type="ECO:0000256" key="4">
    <source>
        <dbReference type="ARBA" id="ARBA00022679"/>
    </source>
</evidence>
<evidence type="ECO:0000256" key="8">
    <source>
        <dbReference type="ARBA" id="ARBA00023012"/>
    </source>
</evidence>
<dbReference type="InterPro" id="IPR005467">
    <property type="entry name" value="His_kinase_dom"/>
</dbReference>
<organism evidence="11 12">
    <name type="scientific">Robertmurraya siralis</name>
    <dbReference type="NCBI Taxonomy" id="77777"/>
    <lineage>
        <taxon>Bacteria</taxon>
        <taxon>Bacillati</taxon>
        <taxon>Bacillota</taxon>
        <taxon>Bacilli</taxon>
        <taxon>Bacillales</taxon>
        <taxon>Bacillaceae</taxon>
        <taxon>Robertmurraya</taxon>
    </lineage>
</organism>
<dbReference type="AlphaFoldDB" id="A0A919WL63"/>
<comment type="caution">
    <text evidence="11">The sequence shown here is derived from an EMBL/GenBank/DDBJ whole genome shotgun (WGS) entry which is preliminary data.</text>
</comment>
<feature type="transmembrane region" description="Helical" evidence="9">
    <location>
        <begin position="75"/>
        <end position="96"/>
    </location>
</feature>
<keyword evidence="12" id="KW-1185">Reference proteome</keyword>
<dbReference type="Gene3D" id="3.30.565.10">
    <property type="entry name" value="Histidine kinase-like ATPase, C-terminal domain"/>
    <property type="match status" value="1"/>
</dbReference>
<dbReference type="GO" id="GO:0000155">
    <property type="term" value="F:phosphorelay sensor kinase activity"/>
    <property type="evidence" value="ECO:0007669"/>
    <property type="project" value="TreeGrafter"/>
</dbReference>
<dbReference type="GO" id="GO:0005524">
    <property type="term" value="F:ATP binding"/>
    <property type="evidence" value="ECO:0007669"/>
    <property type="project" value="UniProtKB-KW"/>
</dbReference>
<keyword evidence="9" id="KW-1133">Transmembrane helix</keyword>
<keyword evidence="7" id="KW-0067">ATP-binding</keyword>
<dbReference type="SUPFAM" id="SSF55874">
    <property type="entry name" value="ATPase domain of HSP90 chaperone/DNA topoisomerase II/histidine kinase"/>
    <property type="match status" value="1"/>
</dbReference>
<keyword evidence="9" id="KW-0812">Transmembrane</keyword>
<keyword evidence="4" id="KW-0808">Transferase</keyword>
<name>A0A919WL63_9BACI</name>
<evidence type="ECO:0000256" key="5">
    <source>
        <dbReference type="ARBA" id="ARBA00022741"/>
    </source>
</evidence>
<dbReference type="SMART" id="SM00387">
    <property type="entry name" value="HATPase_c"/>
    <property type="match status" value="1"/>
</dbReference>
<evidence type="ECO:0000256" key="6">
    <source>
        <dbReference type="ARBA" id="ARBA00022777"/>
    </source>
</evidence>
<dbReference type="Proteomes" id="UP000682111">
    <property type="component" value="Unassembled WGS sequence"/>
</dbReference>
<dbReference type="InterPro" id="IPR004358">
    <property type="entry name" value="Sig_transdc_His_kin-like_C"/>
</dbReference>
<dbReference type="PANTHER" id="PTHR43547:SF2">
    <property type="entry name" value="HYBRID SIGNAL TRANSDUCTION HISTIDINE KINASE C"/>
    <property type="match status" value="1"/>
</dbReference>
<dbReference type="PRINTS" id="PR00344">
    <property type="entry name" value="BCTRLSENSOR"/>
</dbReference>
<dbReference type="PANTHER" id="PTHR43547">
    <property type="entry name" value="TWO-COMPONENT HISTIDINE KINASE"/>
    <property type="match status" value="1"/>
</dbReference>
<keyword evidence="6 11" id="KW-0418">Kinase</keyword>
<dbReference type="EC" id="2.7.13.3" evidence="2"/>
<reference evidence="11" key="1">
    <citation type="submission" date="2021-03" db="EMBL/GenBank/DDBJ databases">
        <title>Antimicrobial resistance genes in bacteria isolated from Japanese honey, and their potential for conferring macrolide and lincosamide resistance in the American foulbrood pathogen Paenibacillus larvae.</title>
        <authorList>
            <person name="Okamoto M."/>
            <person name="Kumagai M."/>
            <person name="Kanamori H."/>
            <person name="Takamatsu D."/>
        </authorList>
    </citation>
    <scope>NUCLEOTIDE SEQUENCE</scope>
    <source>
        <strain evidence="11">J27TS8</strain>
    </source>
</reference>
<keyword evidence="5" id="KW-0547">Nucleotide-binding</keyword>
<dbReference type="InterPro" id="IPR036890">
    <property type="entry name" value="HATPase_C_sf"/>
</dbReference>
<feature type="transmembrane region" description="Helical" evidence="9">
    <location>
        <begin position="108"/>
        <end position="124"/>
    </location>
</feature>
<feature type="domain" description="Histidine kinase" evidence="10">
    <location>
        <begin position="252"/>
        <end position="413"/>
    </location>
</feature>
<evidence type="ECO:0000256" key="3">
    <source>
        <dbReference type="ARBA" id="ARBA00022553"/>
    </source>
</evidence>
<evidence type="ECO:0000259" key="10">
    <source>
        <dbReference type="PROSITE" id="PS50109"/>
    </source>
</evidence>
<evidence type="ECO:0000256" key="1">
    <source>
        <dbReference type="ARBA" id="ARBA00000085"/>
    </source>
</evidence>
<protein>
    <recommendedName>
        <fullName evidence="2">histidine kinase</fullName>
        <ecNumber evidence="2">2.7.13.3</ecNumber>
    </recommendedName>
</protein>
<proteinExistence type="predicted"/>
<dbReference type="InterPro" id="IPR003594">
    <property type="entry name" value="HATPase_dom"/>
</dbReference>
<evidence type="ECO:0000256" key="9">
    <source>
        <dbReference type="SAM" id="Phobius"/>
    </source>
</evidence>
<accession>A0A919WL63</accession>
<keyword evidence="3" id="KW-0597">Phosphoprotein</keyword>
<evidence type="ECO:0000313" key="11">
    <source>
        <dbReference type="EMBL" id="GIN63657.1"/>
    </source>
</evidence>
<evidence type="ECO:0000256" key="7">
    <source>
        <dbReference type="ARBA" id="ARBA00022840"/>
    </source>
</evidence>
<dbReference type="EMBL" id="BORC01000007">
    <property type="protein sequence ID" value="GIN63657.1"/>
    <property type="molecule type" value="Genomic_DNA"/>
</dbReference>